<dbReference type="InterPro" id="IPR052858">
    <property type="entry name" value="E3_ubiquitin-ligase_LIN"/>
</dbReference>
<proteinExistence type="predicted"/>
<dbReference type="InterPro" id="IPR055566">
    <property type="entry name" value="ARM_LIN"/>
</dbReference>
<gene>
    <name evidence="3" type="ORF">CIPAW_03G228700</name>
</gene>
<name>A0A8T1R6X7_CARIL</name>
<reference evidence="3" key="1">
    <citation type="submission" date="2020-12" db="EMBL/GenBank/DDBJ databases">
        <title>WGS assembly of Carya illinoinensis cv. Pawnee.</title>
        <authorList>
            <person name="Platts A."/>
            <person name="Shu S."/>
            <person name="Wright S."/>
            <person name="Barry K."/>
            <person name="Edger P."/>
            <person name="Pires J.C."/>
            <person name="Schmutz J."/>
        </authorList>
    </citation>
    <scope>NUCLEOTIDE SEQUENCE</scope>
    <source>
        <tissue evidence="3">Leaf</tissue>
    </source>
</reference>
<feature type="domain" description="U-box" evidence="2">
    <location>
        <begin position="14"/>
        <end position="89"/>
    </location>
</feature>
<dbReference type="InterPro" id="IPR003613">
    <property type="entry name" value="Ubox_domain"/>
</dbReference>
<dbReference type="CDD" id="cd16664">
    <property type="entry name" value="RING-Ubox_PUB"/>
    <property type="match status" value="1"/>
</dbReference>
<feature type="region of interest" description="Disordered" evidence="1">
    <location>
        <begin position="505"/>
        <end position="524"/>
    </location>
</feature>
<dbReference type="InterPro" id="IPR056514">
    <property type="entry name" value="ARM_LIN_2nd"/>
</dbReference>
<keyword evidence="4" id="KW-1185">Reference proteome</keyword>
<dbReference type="GO" id="GO:0016567">
    <property type="term" value="P:protein ubiquitination"/>
    <property type="evidence" value="ECO:0007669"/>
    <property type="project" value="InterPro"/>
</dbReference>
<dbReference type="SMART" id="SM00504">
    <property type="entry name" value="Ubox"/>
    <property type="match status" value="1"/>
</dbReference>
<dbReference type="AlphaFoldDB" id="A0A8T1R6X7"/>
<evidence type="ECO:0000313" key="3">
    <source>
        <dbReference type="EMBL" id="KAG6662224.1"/>
    </source>
</evidence>
<comment type="caution">
    <text evidence="3">The sequence shown here is derived from an EMBL/GenBank/DDBJ whole genome shotgun (WGS) entry which is preliminary data.</text>
</comment>
<dbReference type="EMBL" id="CM031811">
    <property type="protein sequence ID" value="KAG6662224.1"/>
    <property type="molecule type" value="Genomic_DNA"/>
</dbReference>
<accession>A0A8T1R6X7</accession>
<dbReference type="Proteomes" id="UP000811609">
    <property type="component" value="Chromosome 3"/>
</dbReference>
<dbReference type="Pfam" id="PF23628">
    <property type="entry name" value="ARM_LIN_C"/>
    <property type="match status" value="1"/>
</dbReference>
<protein>
    <recommendedName>
        <fullName evidence="2">U-box domain-containing protein</fullName>
    </recommendedName>
</protein>
<dbReference type="PANTHER" id="PTHR47446:SF2">
    <property type="entry name" value="RING-TYPE E3 UBIQUITIN TRANSFERASE"/>
    <property type="match status" value="1"/>
</dbReference>
<dbReference type="PROSITE" id="PS51698">
    <property type="entry name" value="U_BOX"/>
    <property type="match status" value="1"/>
</dbReference>
<feature type="region of interest" description="Disordered" evidence="1">
    <location>
        <begin position="86"/>
        <end position="117"/>
    </location>
</feature>
<evidence type="ECO:0000313" key="4">
    <source>
        <dbReference type="Proteomes" id="UP000811609"/>
    </source>
</evidence>
<dbReference type="Pfam" id="PF04564">
    <property type="entry name" value="U-box"/>
    <property type="match status" value="1"/>
</dbReference>
<organism evidence="3 4">
    <name type="scientific">Carya illinoinensis</name>
    <name type="common">Pecan</name>
    <dbReference type="NCBI Taxonomy" id="32201"/>
    <lineage>
        <taxon>Eukaryota</taxon>
        <taxon>Viridiplantae</taxon>
        <taxon>Streptophyta</taxon>
        <taxon>Embryophyta</taxon>
        <taxon>Tracheophyta</taxon>
        <taxon>Spermatophyta</taxon>
        <taxon>Magnoliopsida</taxon>
        <taxon>eudicotyledons</taxon>
        <taxon>Gunneridae</taxon>
        <taxon>Pentapetalae</taxon>
        <taxon>rosids</taxon>
        <taxon>fabids</taxon>
        <taxon>Fagales</taxon>
        <taxon>Juglandaceae</taxon>
        <taxon>Carya</taxon>
    </lineage>
</organism>
<evidence type="ECO:0000256" key="1">
    <source>
        <dbReference type="SAM" id="MobiDB-lite"/>
    </source>
</evidence>
<dbReference type="PANTHER" id="PTHR47446">
    <property type="entry name" value="RING-TYPE E3 UBIQUITIN TRANSFERASE"/>
    <property type="match status" value="1"/>
</dbReference>
<evidence type="ECO:0000259" key="2">
    <source>
        <dbReference type="PROSITE" id="PS51698"/>
    </source>
</evidence>
<sequence length="660" mass="73876">MAEFDNLPGGGKHTPPKDFVCPITSNLFDDPVTLETGQTYERRAIQEWLERGNSTCPITRQKLQINKLPKTNYVLKRLIASWQEQNIDSVPNQSENPQPEPEPEPNMKSILPSSSSSDSVISQATIDRTMSELQLAITNLCMSEVLKESEMAVLQIERFWQEVNMDVDIHSMLSRPAVVNGFEEILFNSVDPRVLKANIFLLCEMGFKDKDVIQTLTRVDTDVECIVALFKKGLMEAVVLIYLLRPSTASLVEMDMVDSLLKVIKKQEGDLIQMCLKPKTAALLLLGQMLGSGEESIGSSIAKTLISEKMIESIVCSLGAEWAEERIAAVGILLRCMEEDGKCRNTIADKADLAPILDSFMGAGDAERFEIVRFLSELVKLNRRTLNEQVLHIIKEEGAFNTMHTLLVYLETALQDQCPIVAGLLLQLDLLVEPGKMSIYREEAMDTLISCLRNSEFPTAQLAAAETIMSLQGRFTSSGKPLTRALLLKRAGLDKSYQTLMRMEQLRNSPEESEETTPQEEEKAADNWERKMAFVLASHEFGLLFEALAECIKSRYASLCSACFVSATWLIQMLNVFPDTGIQGAARVCLLKRFVSIFKSAKDVEDKALSLLALSVFIHDPGTYQYSNQEKLFYVSEVFVQRLQYLTVVVNSCDPHALHA</sequence>
<dbReference type="Pfam" id="PF23654">
    <property type="entry name" value="ARM_LIN_2nd"/>
    <property type="match status" value="1"/>
</dbReference>
<dbReference type="InterPro" id="IPR045210">
    <property type="entry name" value="RING-Ubox_PUB"/>
</dbReference>
<dbReference type="GO" id="GO:0004842">
    <property type="term" value="F:ubiquitin-protein transferase activity"/>
    <property type="evidence" value="ECO:0007669"/>
    <property type="project" value="InterPro"/>
</dbReference>